<evidence type="ECO:0008006" key="3">
    <source>
        <dbReference type="Google" id="ProtNLM"/>
    </source>
</evidence>
<organism evidence="1 2">
    <name type="scientific">Leptonema illini</name>
    <dbReference type="NCBI Taxonomy" id="183"/>
    <lineage>
        <taxon>Bacteria</taxon>
        <taxon>Pseudomonadati</taxon>
        <taxon>Spirochaetota</taxon>
        <taxon>Spirochaetia</taxon>
        <taxon>Leptospirales</taxon>
        <taxon>Leptospiraceae</taxon>
        <taxon>Leptonema</taxon>
    </lineage>
</organism>
<accession>A0A833H1M8</accession>
<dbReference type="Proteomes" id="UP000460298">
    <property type="component" value="Unassembled WGS sequence"/>
</dbReference>
<evidence type="ECO:0000313" key="1">
    <source>
        <dbReference type="EMBL" id="KAB2932664.1"/>
    </source>
</evidence>
<dbReference type="AlphaFoldDB" id="A0A833H1M8"/>
<name>A0A833H1M8_9LEPT</name>
<comment type="caution">
    <text evidence="1">The sequence shown here is derived from an EMBL/GenBank/DDBJ whole genome shotgun (WGS) entry which is preliminary data.</text>
</comment>
<gene>
    <name evidence="1" type="ORF">F9K24_09800</name>
</gene>
<dbReference type="EMBL" id="WBUI01000008">
    <property type="protein sequence ID" value="KAB2932664.1"/>
    <property type="molecule type" value="Genomic_DNA"/>
</dbReference>
<dbReference type="PROSITE" id="PS51257">
    <property type="entry name" value="PROKAR_LIPOPROTEIN"/>
    <property type="match status" value="1"/>
</dbReference>
<protein>
    <recommendedName>
        <fullName evidence="3">Thiol:disulfide interchange protein DsbD N-terminal domain-containing protein</fullName>
    </recommendedName>
</protein>
<proteinExistence type="predicted"/>
<evidence type="ECO:0000313" key="2">
    <source>
        <dbReference type="Proteomes" id="UP000460298"/>
    </source>
</evidence>
<sequence length="158" mass="17038">MPFRIKDLRMSGIRIISLLSTLLAAVSCSRSQGVPEPSLSAAIANGRLNVTVTVPDRHHAYLDGGREGNLIPVTFDWKAWTAGGLAEPKPAGQPEGVIDEESGARILRGQGVFAFELPADAAETKKAGDANFRVRVQICDEVKGICYRPTWHDVSPES</sequence>
<reference evidence="1 2" key="1">
    <citation type="submission" date="2019-10" db="EMBL/GenBank/DDBJ databases">
        <title>Extracellular Electron Transfer in a Candidatus Methanoperedens spp. Enrichment Culture.</title>
        <authorList>
            <person name="Berger S."/>
            <person name="Rangel Shaw D."/>
            <person name="Berben T."/>
            <person name="In 'T Zandt M."/>
            <person name="Frank J."/>
            <person name="Reimann J."/>
            <person name="Jetten M.S.M."/>
            <person name="Welte C.U."/>
        </authorList>
    </citation>
    <scope>NUCLEOTIDE SEQUENCE [LARGE SCALE GENOMIC DNA]</scope>
    <source>
        <strain evidence="1">SB12</strain>
    </source>
</reference>